<gene>
    <name evidence="2" type="ORF">D1832_14815</name>
</gene>
<sequence>MSAYGVSAFRGKALTAIQLGVRMARPTFPDDPDLRRFVMIYVCVLAAIAGFINSTLLVDLVYPVSHVSGSLTHFSMAVVEGDLPDLEQLMLILLGFFAGAVLGGAIIGGTETETGRRYGGALLIEAGLLAAAPLLDGAGLKPGAMIAAASACGLQNAMFSNYRGLVLRTTHFTGTLTDLGALIGRSTHKRTDVWFASVLVLTMLFFVIGGALGAVNAIDDGTNALYYPAGVCALLGIAYFTYHHRRAAADPETDKSDHELEFDCV</sequence>
<protein>
    <submittedName>
        <fullName evidence="2">DUF1275 domain-containing protein</fullName>
    </submittedName>
</protein>
<keyword evidence="1" id="KW-0472">Membrane</keyword>
<keyword evidence="1" id="KW-1133">Transmembrane helix</keyword>
<organism evidence="2 3">
    <name type="scientific">Dermacoccus abyssi</name>
    <dbReference type="NCBI Taxonomy" id="322596"/>
    <lineage>
        <taxon>Bacteria</taxon>
        <taxon>Bacillati</taxon>
        <taxon>Actinomycetota</taxon>
        <taxon>Actinomycetes</taxon>
        <taxon>Micrococcales</taxon>
        <taxon>Dermacoccaceae</taxon>
        <taxon>Dermacoccus</taxon>
    </lineage>
</organism>
<evidence type="ECO:0000313" key="2">
    <source>
        <dbReference type="EMBL" id="RHW42523.1"/>
    </source>
</evidence>
<dbReference type="InterPro" id="IPR010699">
    <property type="entry name" value="DUF1275"/>
</dbReference>
<dbReference type="Proteomes" id="UP000285376">
    <property type="component" value="Unassembled WGS sequence"/>
</dbReference>
<dbReference type="PANTHER" id="PTHR37314:SF4">
    <property type="entry name" value="UPF0700 TRANSMEMBRANE PROTEIN YOAK"/>
    <property type="match status" value="1"/>
</dbReference>
<accession>A0A417YY24</accession>
<feature type="transmembrane region" description="Helical" evidence="1">
    <location>
        <begin position="224"/>
        <end position="242"/>
    </location>
</feature>
<evidence type="ECO:0000313" key="3">
    <source>
        <dbReference type="Proteomes" id="UP000285376"/>
    </source>
</evidence>
<dbReference type="PANTHER" id="PTHR37314">
    <property type="entry name" value="SLR0142 PROTEIN"/>
    <property type="match status" value="1"/>
</dbReference>
<evidence type="ECO:0000256" key="1">
    <source>
        <dbReference type="SAM" id="Phobius"/>
    </source>
</evidence>
<reference evidence="2 3" key="1">
    <citation type="submission" date="2018-08" db="EMBL/GenBank/DDBJ databases">
        <title>Whole genome sequence analysis of Dermacoccus abyssi bacteria isolated from Deep Mariana trench Micromonospora spp reveals genes involved in the environmental adaptation and production of secondary metabolites.</title>
        <authorList>
            <person name="Abdel-Mageed W.M."/>
            <person name="Lehri B."/>
            <person name="Nouioui I."/>
            <person name="Goodfellow I."/>
            <person name="Jaspars M."/>
            <person name="Karlyshev A."/>
        </authorList>
    </citation>
    <scope>NUCLEOTIDE SEQUENCE [LARGE SCALE GENOMIC DNA]</scope>
    <source>
        <strain evidence="2 3">MT1.1</strain>
    </source>
</reference>
<feature type="transmembrane region" description="Helical" evidence="1">
    <location>
        <begin position="89"/>
        <end position="108"/>
    </location>
</feature>
<feature type="transmembrane region" description="Helical" evidence="1">
    <location>
        <begin position="193"/>
        <end position="218"/>
    </location>
</feature>
<feature type="transmembrane region" description="Helical" evidence="1">
    <location>
        <begin position="38"/>
        <end position="62"/>
    </location>
</feature>
<comment type="caution">
    <text evidence="2">The sequence shown here is derived from an EMBL/GenBank/DDBJ whole genome shotgun (WGS) entry which is preliminary data.</text>
</comment>
<proteinExistence type="predicted"/>
<name>A0A417YY24_9MICO</name>
<dbReference type="AlphaFoldDB" id="A0A417YY24"/>
<keyword evidence="1" id="KW-0812">Transmembrane</keyword>
<dbReference type="Pfam" id="PF06912">
    <property type="entry name" value="DUF1275"/>
    <property type="match status" value="1"/>
</dbReference>
<dbReference type="EMBL" id="QWLM01000031">
    <property type="protein sequence ID" value="RHW42523.1"/>
    <property type="molecule type" value="Genomic_DNA"/>
</dbReference>